<organism evidence="3 4">
    <name type="scientific">Moschus moschiferus</name>
    <name type="common">Siberian musk deer</name>
    <name type="synonym">Moschus sibiricus</name>
    <dbReference type="NCBI Taxonomy" id="68415"/>
    <lineage>
        <taxon>Eukaryota</taxon>
        <taxon>Metazoa</taxon>
        <taxon>Chordata</taxon>
        <taxon>Craniata</taxon>
        <taxon>Vertebrata</taxon>
        <taxon>Euteleostomi</taxon>
        <taxon>Mammalia</taxon>
        <taxon>Eutheria</taxon>
        <taxon>Laurasiatheria</taxon>
        <taxon>Artiodactyla</taxon>
        <taxon>Ruminantia</taxon>
        <taxon>Pecora</taxon>
        <taxon>Moschidae</taxon>
        <taxon>Moschus</taxon>
    </lineage>
</organism>
<feature type="region of interest" description="Disordered" evidence="1">
    <location>
        <begin position="98"/>
        <end position="122"/>
    </location>
</feature>
<sequence>MNFILFIFLSGVFTPEVSGIDPPYEADDEQPMAEHPHTMEEENKEHTPEKTGDYYKDVKQYVFTTQNPNGTQSEISVRATTDLNFSLRNYKLFNETTTTAPPEVVSHEESKEPFETTTHSIK</sequence>
<dbReference type="GO" id="GO:0006897">
    <property type="term" value="P:endocytosis"/>
    <property type="evidence" value="ECO:0007669"/>
    <property type="project" value="InterPro"/>
</dbReference>
<dbReference type="PANTHER" id="PTHR36874">
    <property type="entry name" value="EQUATORIN"/>
    <property type="match status" value="1"/>
</dbReference>
<dbReference type="PANTHER" id="PTHR36874:SF1">
    <property type="entry name" value="EQUATORIN"/>
    <property type="match status" value="1"/>
</dbReference>
<feature type="region of interest" description="Disordered" evidence="1">
    <location>
        <begin position="20"/>
        <end position="51"/>
    </location>
</feature>
<dbReference type="GO" id="GO:0005886">
    <property type="term" value="C:plasma membrane"/>
    <property type="evidence" value="ECO:0007669"/>
    <property type="project" value="InterPro"/>
</dbReference>
<evidence type="ECO:0000313" key="3">
    <source>
        <dbReference type="Ensembl" id="ENSMMSP00000000125.1"/>
    </source>
</evidence>
<dbReference type="Pfam" id="PF15339">
    <property type="entry name" value="Afaf"/>
    <property type="match status" value="1"/>
</dbReference>
<proteinExistence type="predicted"/>
<dbReference type="Ensembl" id="ENSMMST00000000135.1">
    <property type="protein sequence ID" value="ENSMMSP00000000125.1"/>
    <property type="gene ID" value="ENSMMSG00000000118.1"/>
</dbReference>
<feature type="compositionally biased region" description="Basic and acidic residues" evidence="1">
    <location>
        <begin position="105"/>
        <end position="114"/>
    </location>
</feature>
<dbReference type="InterPro" id="IPR029282">
    <property type="entry name" value="Eqtn/Afaf"/>
</dbReference>
<dbReference type="AlphaFoldDB" id="A0A8C6CE43"/>
<keyword evidence="2" id="KW-0732">Signal</keyword>
<protein>
    <submittedName>
        <fullName evidence="3">Uncharacterized protein</fullName>
    </submittedName>
</protein>
<keyword evidence="4" id="KW-1185">Reference proteome</keyword>
<dbReference type="GO" id="GO:0002079">
    <property type="term" value="C:inner acrosomal membrane"/>
    <property type="evidence" value="ECO:0007669"/>
    <property type="project" value="TreeGrafter"/>
</dbReference>
<reference evidence="3" key="1">
    <citation type="submission" date="2025-08" db="UniProtKB">
        <authorList>
            <consortium name="Ensembl"/>
        </authorList>
    </citation>
    <scope>IDENTIFICATION</scope>
</reference>
<dbReference type="GeneTree" id="ENSGT00950000184123"/>
<evidence type="ECO:0000313" key="4">
    <source>
        <dbReference type="Proteomes" id="UP000694544"/>
    </source>
</evidence>
<evidence type="ECO:0000256" key="2">
    <source>
        <dbReference type="SAM" id="SignalP"/>
    </source>
</evidence>
<dbReference type="Proteomes" id="UP000694544">
    <property type="component" value="Unplaced"/>
</dbReference>
<accession>A0A8C6CE43</accession>
<dbReference type="GO" id="GO:0002081">
    <property type="term" value="C:outer acrosomal membrane"/>
    <property type="evidence" value="ECO:0007669"/>
    <property type="project" value="TreeGrafter"/>
</dbReference>
<feature type="chain" id="PRO_5034717824" evidence="2">
    <location>
        <begin position="20"/>
        <end position="122"/>
    </location>
</feature>
<dbReference type="GO" id="GO:0007342">
    <property type="term" value="P:fusion of sperm to egg plasma membrane involved in single fertilization"/>
    <property type="evidence" value="ECO:0007669"/>
    <property type="project" value="InterPro"/>
</dbReference>
<name>A0A8C6CE43_MOSMO</name>
<evidence type="ECO:0000256" key="1">
    <source>
        <dbReference type="SAM" id="MobiDB-lite"/>
    </source>
</evidence>
<dbReference type="GO" id="GO:0060478">
    <property type="term" value="P:acrosomal vesicle exocytosis"/>
    <property type="evidence" value="ECO:0007669"/>
    <property type="project" value="InterPro"/>
</dbReference>
<reference evidence="3" key="2">
    <citation type="submission" date="2025-09" db="UniProtKB">
        <authorList>
            <consortium name="Ensembl"/>
        </authorList>
    </citation>
    <scope>IDENTIFICATION</scope>
</reference>
<feature type="compositionally biased region" description="Basic and acidic residues" evidence="1">
    <location>
        <begin position="32"/>
        <end position="51"/>
    </location>
</feature>
<feature type="signal peptide" evidence="2">
    <location>
        <begin position="1"/>
        <end position="19"/>
    </location>
</feature>